<dbReference type="Proteomes" id="UP001150941">
    <property type="component" value="Unassembled WGS sequence"/>
</dbReference>
<feature type="region of interest" description="Disordered" evidence="1">
    <location>
        <begin position="1"/>
        <end position="50"/>
    </location>
</feature>
<feature type="compositionally biased region" description="Low complexity" evidence="1">
    <location>
        <begin position="39"/>
        <end position="49"/>
    </location>
</feature>
<reference evidence="2" key="1">
    <citation type="submission" date="2022-11" db="EMBL/GenBank/DDBJ databases">
        <authorList>
            <person name="Petersen C."/>
        </authorList>
    </citation>
    <scope>NUCLEOTIDE SEQUENCE</scope>
    <source>
        <strain evidence="2">IBT 19713</strain>
    </source>
</reference>
<dbReference type="EMBL" id="JAPQKS010000002">
    <property type="protein sequence ID" value="KAJ5246861.1"/>
    <property type="molecule type" value="Genomic_DNA"/>
</dbReference>
<name>A0A9W9TWX6_9EURO</name>
<gene>
    <name evidence="2" type="ORF">N7468_001844</name>
</gene>
<keyword evidence="3" id="KW-1185">Reference proteome</keyword>
<reference evidence="2" key="2">
    <citation type="journal article" date="2023" name="IMA Fungus">
        <title>Comparative genomic study of the Penicillium genus elucidates a diverse pangenome and 15 lateral gene transfer events.</title>
        <authorList>
            <person name="Petersen C."/>
            <person name="Sorensen T."/>
            <person name="Nielsen M.R."/>
            <person name="Sondergaard T.E."/>
            <person name="Sorensen J.L."/>
            <person name="Fitzpatrick D.A."/>
            <person name="Frisvad J.C."/>
            <person name="Nielsen K.L."/>
        </authorList>
    </citation>
    <scope>NUCLEOTIDE SEQUENCE</scope>
    <source>
        <strain evidence="2">IBT 19713</strain>
    </source>
</reference>
<organism evidence="2 3">
    <name type="scientific">Penicillium chermesinum</name>
    <dbReference type="NCBI Taxonomy" id="63820"/>
    <lineage>
        <taxon>Eukaryota</taxon>
        <taxon>Fungi</taxon>
        <taxon>Dikarya</taxon>
        <taxon>Ascomycota</taxon>
        <taxon>Pezizomycotina</taxon>
        <taxon>Eurotiomycetes</taxon>
        <taxon>Eurotiomycetidae</taxon>
        <taxon>Eurotiales</taxon>
        <taxon>Aspergillaceae</taxon>
        <taxon>Penicillium</taxon>
    </lineage>
</organism>
<dbReference type="GeneID" id="83198444"/>
<protein>
    <submittedName>
        <fullName evidence="2">Uncharacterized protein</fullName>
    </submittedName>
</protein>
<evidence type="ECO:0000313" key="2">
    <source>
        <dbReference type="EMBL" id="KAJ5246861.1"/>
    </source>
</evidence>
<dbReference type="AlphaFoldDB" id="A0A9W9TWX6"/>
<comment type="caution">
    <text evidence="2">The sequence shown here is derived from an EMBL/GenBank/DDBJ whole genome shotgun (WGS) entry which is preliminary data.</text>
</comment>
<sequence>MTAGCISGSILERGPRPSLPPSLPPSLAPSLAPKPGPKARPTAAALRPPEALRRSCQSFSARLCRSRGLIKWPGAF</sequence>
<feature type="compositionally biased region" description="Pro residues" evidence="1">
    <location>
        <begin position="17"/>
        <end position="38"/>
    </location>
</feature>
<evidence type="ECO:0000256" key="1">
    <source>
        <dbReference type="SAM" id="MobiDB-lite"/>
    </source>
</evidence>
<dbReference type="RefSeq" id="XP_058334282.1">
    <property type="nucleotide sequence ID" value="XM_058471141.1"/>
</dbReference>
<evidence type="ECO:0000313" key="3">
    <source>
        <dbReference type="Proteomes" id="UP001150941"/>
    </source>
</evidence>
<accession>A0A9W9TWX6</accession>
<proteinExistence type="predicted"/>